<protein>
    <submittedName>
        <fullName evidence="13">6724_t:CDS:1</fullName>
    </submittedName>
</protein>
<dbReference type="InterPro" id="IPR011527">
    <property type="entry name" value="ABC1_TM_dom"/>
</dbReference>
<evidence type="ECO:0000256" key="1">
    <source>
        <dbReference type="ARBA" id="ARBA00004141"/>
    </source>
</evidence>
<dbReference type="InterPro" id="IPR039421">
    <property type="entry name" value="Type_1_exporter"/>
</dbReference>
<evidence type="ECO:0000313" key="13">
    <source>
        <dbReference type="EMBL" id="CAG8586316.1"/>
    </source>
</evidence>
<dbReference type="Pfam" id="PF00005">
    <property type="entry name" value="ABC_tran"/>
    <property type="match status" value="1"/>
</dbReference>
<dbReference type="InterPro" id="IPR017871">
    <property type="entry name" value="ABC_transporter-like_CS"/>
</dbReference>
<dbReference type="FunFam" id="3.40.50.300:FF:000186">
    <property type="entry name" value="ATP-binding cassette sub-family B member 7, mitochondrial"/>
    <property type="match status" value="1"/>
</dbReference>
<name>A0A9N9C2A8_9GLOM</name>
<dbReference type="SUPFAM" id="SSF90123">
    <property type="entry name" value="ABC transporter transmembrane region"/>
    <property type="match status" value="1"/>
</dbReference>
<dbReference type="Gene3D" id="3.40.50.300">
    <property type="entry name" value="P-loop containing nucleotide triphosphate hydrolases"/>
    <property type="match status" value="1"/>
</dbReference>
<dbReference type="SUPFAM" id="SSF52540">
    <property type="entry name" value="P-loop containing nucleoside triphosphate hydrolases"/>
    <property type="match status" value="1"/>
</dbReference>
<dbReference type="GO" id="GO:0016887">
    <property type="term" value="F:ATP hydrolysis activity"/>
    <property type="evidence" value="ECO:0007669"/>
    <property type="project" value="InterPro"/>
</dbReference>
<feature type="transmembrane region" description="Helical" evidence="10">
    <location>
        <begin position="12"/>
        <end position="32"/>
    </location>
</feature>
<dbReference type="InterPro" id="IPR036640">
    <property type="entry name" value="ABC1_TM_sf"/>
</dbReference>
<evidence type="ECO:0000256" key="10">
    <source>
        <dbReference type="SAM" id="Phobius"/>
    </source>
</evidence>
<dbReference type="OrthoDB" id="6500128at2759"/>
<feature type="compositionally biased region" description="Acidic residues" evidence="9">
    <location>
        <begin position="950"/>
        <end position="964"/>
    </location>
</feature>
<dbReference type="GO" id="GO:0005524">
    <property type="term" value="F:ATP binding"/>
    <property type="evidence" value="ECO:0007669"/>
    <property type="project" value="UniProtKB-KW"/>
</dbReference>
<dbReference type="InterPro" id="IPR003439">
    <property type="entry name" value="ABC_transporter-like_ATP-bd"/>
</dbReference>
<dbReference type="PROSITE" id="PS00211">
    <property type="entry name" value="ABC_TRANSPORTER_1"/>
    <property type="match status" value="1"/>
</dbReference>
<dbReference type="Pfam" id="PF00664">
    <property type="entry name" value="ABC_membrane"/>
    <property type="match status" value="1"/>
</dbReference>
<feature type="region of interest" description="Disordered" evidence="9">
    <location>
        <begin position="896"/>
        <end position="964"/>
    </location>
</feature>
<evidence type="ECO:0000256" key="6">
    <source>
        <dbReference type="ARBA" id="ARBA00022989"/>
    </source>
</evidence>
<comment type="caution">
    <text evidence="13">The sequence shown here is derived from an EMBL/GenBank/DDBJ whole genome shotgun (WGS) entry which is preliminary data.</text>
</comment>
<dbReference type="SMART" id="SM00382">
    <property type="entry name" value="AAA"/>
    <property type="match status" value="1"/>
</dbReference>
<dbReference type="Gene3D" id="1.20.1560.10">
    <property type="entry name" value="ABC transporter type 1, transmembrane domain"/>
    <property type="match status" value="1"/>
</dbReference>
<keyword evidence="2" id="KW-0813">Transport</keyword>
<sequence>HNGRITSCGLHTLVASTLLIYMVVFGIIRWAYLRNKPKRDNSYFVHDEDEDIDHTRPEYIGYPDSFKSIVNTIHVLVGVLAILNALHIMFIFAEKELVETSIPSYLITSALLRLVAWISNYSFVACERNEGQRWSYFTQGYWYLAFVLSNFELYNRLMYITNPHDDDDQIDWAQSWILMSIYLIQYAIHLILVLFAITLTFLWRRSNEANGYSDLNYHSNHYMPVDDDTTTINEDIDTPSADADVESPLLTSKFLNPISMADDPKYAPPKKIGEFLSKSKKLLPFVWPSHDMKLQILILICILLLVAGRIVNVLLPYQNKVLVEGLKSGEFVWKEILFFVGLRFLQGNVGLISTLQNFLWIPVGQFTTREISVKMFEHLLNLSLRFHLNRKTGEILRVQDRGVSSIVSILSSVLFDVIPTLVDIAIAVVYFTYAFDIFFGMIVFMTMSLYLVSTIIMTEWRTKYRRLTNLLDNAMEGKAVDSLLNYETVKLYAAEPFEVKQYSDAIRSYQLADQKSNVTLYILNTTQNVVIQLGLLAGCLLCASRVRRGEMSVGDFIMYLTYIIQLYGPLNWFGNYYRVIQKNFVDMEKMLDLLQELPEVKDLPHAESLNVQKGEVVFDNVSFHYDPRVPTLTNISFAIPSGSTVALVGPSGGGKSTILRLLFRFYDVQSGRILVDGQDIRHVRQRDLRSCIGIVPQDTVLFNDTIRYNIRYGKMGATDKQVEEAAEAAQIHDKILGFPEGYDTKVGERGLRLSGGEKQRVAIARTLLKNPQIVLLDEATSALDTHTERHIQKSLRRMTVNRTTLIIAHRLSTIVHADQILVLQGGEIVERGSHLELMHKEGVYHKLWNKQLKHHEKMKREAENKQRLAASASTAAASVATSAGVSNIVNKFKRVEEEGEESSSNMSITEQHNNVITSPNTTLRRGLASFADEGADGDDERQTTTAHESSDDEGEEVEEVDEDQ</sequence>
<keyword evidence="14" id="KW-1185">Reference proteome</keyword>
<evidence type="ECO:0000256" key="2">
    <source>
        <dbReference type="ARBA" id="ARBA00022448"/>
    </source>
</evidence>
<evidence type="ECO:0000259" key="11">
    <source>
        <dbReference type="PROSITE" id="PS50893"/>
    </source>
</evidence>
<dbReference type="PROSITE" id="PS50929">
    <property type="entry name" value="ABC_TM1F"/>
    <property type="match status" value="1"/>
</dbReference>
<dbReference type="GO" id="GO:0015439">
    <property type="term" value="F:ABC-type heme transporter activity"/>
    <property type="evidence" value="ECO:0007669"/>
    <property type="project" value="TreeGrafter"/>
</dbReference>
<dbReference type="GO" id="GO:0020037">
    <property type="term" value="F:heme binding"/>
    <property type="evidence" value="ECO:0007669"/>
    <property type="project" value="TreeGrafter"/>
</dbReference>
<feature type="transmembrane region" description="Helical" evidence="10">
    <location>
        <begin position="175"/>
        <end position="203"/>
    </location>
</feature>
<feature type="transmembrane region" description="Helical" evidence="10">
    <location>
        <begin position="73"/>
        <end position="93"/>
    </location>
</feature>
<feature type="transmembrane region" description="Helical" evidence="10">
    <location>
        <begin position="556"/>
        <end position="574"/>
    </location>
</feature>
<evidence type="ECO:0000256" key="5">
    <source>
        <dbReference type="ARBA" id="ARBA00022840"/>
    </source>
</evidence>
<dbReference type="InterPro" id="IPR027417">
    <property type="entry name" value="P-loop_NTPase"/>
</dbReference>
<dbReference type="AlphaFoldDB" id="A0A9N9C2A8"/>
<evidence type="ECO:0000256" key="9">
    <source>
        <dbReference type="SAM" id="MobiDB-lite"/>
    </source>
</evidence>
<feature type="compositionally biased region" description="Polar residues" evidence="9">
    <location>
        <begin position="905"/>
        <end position="923"/>
    </location>
</feature>
<dbReference type="GO" id="GO:0005774">
    <property type="term" value="C:vacuolar membrane"/>
    <property type="evidence" value="ECO:0007669"/>
    <property type="project" value="TreeGrafter"/>
</dbReference>
<feature type="transmembrane region" description="Helical" evidence="10">
    <location>
        <begin position="296"/>
        <end position="316"/>
    </location>
</feature>
<gene>
    <name evidence="13" type="ORF">FCALED_LOCUS7856</name>
</gene>
<feature type="domain" description="ABC transmembrane type-1" evidence="12">
    <location>
        <begin position="299"/>
        <end position="582"/>
    </location>
</feature>
<feature type="transmembrane region" description="Helical" evidence="10">
    <location>
        <begin position="105"/>
        <end position="124"/>
    </location>
</feature>
<keyword evidence="6 10" id="KW-1133">Transmembrane helix</keyword>
<dbReference type="CDD" id="cd18581">
    <property type="entry name" value="ABC_6TM_ABCB6"/>
    <property type="match status" value="1"/>
</dbReference>
<dbReference type="InterPro" id="IPR003593">
    <property type="entry name" value="AAA+_ATPase"/>
</dbReference>
<proteinExistence type="inferred from homology"/>
<evidence type="ECO:0000256" key="7">
    <source>
        <dbReference type="ARBA" id="ARBA00023136"/>
    </source>
</evidence>
<feature type="non-terminal residue" evidence="13">
    <location>
        <position position="964"/>
    </location>
</feature>
<feature type="transmembrane region" description="Helical" evidence="10">
    <location>
        <begin position="437"/>
        <end position="457"/>
    </location>
</feature>
<evidence type="ECO:0000256" key="3">
    <source>
        <dbReference type="ARBA" id="ARBA00022692"/>
    </source>
</evidence>
<feature type="transmembrane region" description="Helical" evidence="10">
    <location>
        <begin position="406"/>
        <end position="431"/>
    </location>
</feature>
<evidence type="ECO:0000313" key="14">
    <source>
        <dbReference type="Proteomes" id="UP000789570"/>
    </source>
</evidence>
<feature type="domain" description="ABC transporter" evidence="11">
    <location>
        <begin position="616"/>
        <end position="850"/>
    </location>
</feature>
<dbReference type="PANTHER" id="PTHR24221:SF654">
    <property type="entry name" value="ATP-BINDING CASSETTE SUB-FAMILY B MEMBER 6"/>
    <property type="match status" value="1"/>
</dbReference>
<keyword evidence="5" id="KW-0067">ATP-binding</keyword>
<comment type="similarity">
    <text evidence="8">Belongs to the ABC transporter superfamily. ABCB family. Heavy Metal importer (TC 3.A.1.210) subfamily.</text>
</comment>
<reference evidence="13" key="1">
    <citation type="submission" date="2021-06" db="EMBL/GenBank/DDBJ databases">
        <authorList>
            <person name="Kallberg Y."/>
            <person name="Tangrot J."/>
            <person name="Rosling A."/>
        </authorList>
    </citation>
    <scope>NUCLEOTIDE SEQUENCE</scope>
    <source>
        <strain evidence="13">UK204</strain>
    </source>
</reference>
<comment type="subcellular location">
    <subcellularLocation>
        <location evidence="1">Membrane</location>
        <topology evidence="1">Multi-pass membrane protein</topology>
    </subcellularLocation>
</comment>
<accession>A0A9N9C2A8</accession>
<keyword evidence="7 10" id="KW-0472">Membrane</keyword>
<evidence type="ECO:0000256" key="4">
    <source>
        <dbReference type="ARBA" id="ARBA00022741"/>
    </source>
</evidence>
<evidence type="ECO:0000256" key="8">
    <source>
        <dbReference type="ARBA" id="ARBA00024363"/>
    </source>
</evidence>
<dbReference type="PANTHER" id="PTHR24221">
    <property type="entry name" value="ATP-BINDING CASSETTE SUB-FAMILY B"/>
    <property type="match status" value="1"/>
</dbReference>
<evidence type="ECO:0000259" key="12">
    <source>
        <dbReference type="PROSITE" id="PS50929"/>
    </source>
</evidence>
<dbReference type="EMBL" id="CAJVPQ010002170">
    <property type="protein sequence ID" value="CAG8586316.1"/>
    <property type="molecule type" value="Genomic_DNA"/>
</dbReference>
<keyword evidence="4" id="KW-0547">Nucleotide-binding</keyword>
<dbReference type="PROSITE" id="PS50893">
    <property type="entry name" value="ABC_TRANSPORTER_2"/>
    <property type="match status" value="1"/>
</dbReference>
<keyword evidence="3 10" id="KW-0812">Transmembrane</keyword>
<dbReference type="Proteomes" id="UP000789570">
    <property type="component" value="Unassembled WGS sequence"/>
</dbReference>
<organism evidence="13 14">
    <name type="scientific">Funneliformis caledonium</name>
    <dbReference type="NCBI Taxonomy" id="1117310"/>
    <lineage>
        <taxon>Eukaryota</taxon>
        <taxon>Fungi</taxon>
        <taxon>Fungi incertae sedis</taxon>
        <taxon>Mucoromycota</taxon>
        <taxon>Glomeromycotina</taxon>
        <taxon>Glomeromycetes</taxon>
        <taxon>Glomerales</taxon>
        <taxon>Glomeraceae</taxon>
        <taxon>Funneliformis</taxon>
    </lineage>
</organism>
<dbReference type="CDD" id="cd03253">
    <property type="entry name" value="ABCC_ATM1_transporter"/>
    <property type="match status" value="1"/>
</dbReference>